<gene>
    <name evidence="2" type="ORF">ENT99_03480</name>
    <name evidence="3" type="ORF">ENU64_06870</name>
</gene>
<comment type="caution">
    <text evidence="3">The sequence shown here is derived from an EMBL/GenBank/DDBJ whole genome shotgun (WGS) entry which is preliminary data.</text>
</comment>
<organism evidence="3">
    <name type="scientific">Ignisphaera aggregans</name>
    <dbReference type="NCBI Taxonomy" id="334771"/>
    <lineage>
        <taxon>Archaea</taxon>
        <taxon>Thermoproteota</taxon>
        <taxon>Thermoprotei</taxon>
        <taxon>Desulfurococcales</taxon>
        <taxon>Desulfurococcaceae</taxon>
        <taxon>Ignisphaera</taxon>
    </lineage>
</organism>
<proteinExistence type="predicted"/>
<evidence type="ECO:0000256" key="1">
    <source>
        <dbReference type="SAM" id="Coils"/>
    </source>
</evidence>
<sequence length="177" mass="20119">AIARQGEAIKELQKTVAEHGKAIRELQEAIARQGEAIKELQEEMIRLRASVYAIGNRYGVVTEEAFRSAISYLVGDLLKGYRVERWVYYDNRGIVYGVSSLIEVDVLIRDKEHVLVEYKAHVDRGDISEFERVAKLYEEVVGIKPKKLVVGASVTERAIELARSLEIEIRAGSIYRR</sequence>
<dbReference type="EMBL" id="DTDH01000188">
    <property type="protein sequence ID" value="HGT99133.1"/>
    <property type="molecule type" value="Genomic_DNA"/>
</dbReference>
<dbReference type="PANTHER" id="PTHR34314:SF6">
    <property type="entry name" value="DUF3782 DOMAIN-CONTAINING PROTEIN"/>
    <property type="match status" value="1"/>
</dbReference>
<evidence type="ECO:0000313" key="3">
    <source>
        <dbReference type="EMBL" id="HGT99133.1"/>
    </source>
</evidence>
<name>A0A7J3N014_9CREN</name>
<evidence type="ECO:0000313" key="2">
    <source>
        <dbReference type="EMBL" id="HFQ78749.1"/>
    </source>
</evidence>
<dbReference type="EMBL" id="DTAU01000062">
    <property type="protein sequence ID" value="HFQ78749.1"/>
    <property type="molecule type" value="Genomic_DNA"/>
</dbReference>
<protein>
    <submittedName>
        <fullName evidence="3">DUF3782 domain-containing protein</fullName>
    </submittedName>
</protein>
<dbReference type="Pfam" id="PF12644">
    <property type="entry name" value="DUF3782"/>
    <property type="match status" value="1"/>
</dbReference>
<dbReference type="Gene3D" id="1.20.5.300">
    <property type="match status" value="1"/>
</dbReference>
<reference evidence="3" key="1">
    <citation type="journal article" date="2020" name="mSystems">
        <title>Genome- and Community-Level Interaction Insights into Carbon Utilization and Element Cycling Functions of Hydrothermarchaeota in Hydrothermal Sediment.</title>
        <authorList>
            <person name="Zhou Z."/>
            <person name="Liu Y."/>
            <person name="Xu W."/>
            <person name="Pan J."/>
            <person name="Luo Z.H."/>
            <person name="Li M."/>
        </authorList>
    </citation>
    <scope>NUCLEOTIDE SEQUENCE [LARGE SCALE GENOMIC DNA]</scope>
    <source>
        <strain evidence="2">SpSt-629</strain>
        <strain evidence="3">SpSt-688</strain>
    </source>
</reference>
<accession>A0A7J3N014</accession>
<dbReference type="PANTHER" id="PTHR34314">
    <property type="entry name" value="CRENARCHAEAL PROTEIN, PUTATIVE-RELATED"/>
    <property type="match status" value="1"/>
</dbReference>
<dbReference type="Pfam" id="PF07788">
    <property type="entry name" value="PDDEXK_10"/>
    <property type="match status" value="1"/>
</dbReference>
<feature type="non-terminal residue" evidence="3">
    <location>
        <position position="1"/>
    </location>
</feature>
<dbReference type="AlphaFoldDB" id="A0A7J3N014"/>
<dbReference type="InterPro" id="IPR012431">
    <property type="entry name" value="PDDEXK_10"/>
</dbReference>
<keyword evidence="1" id="KW-0175">Coiled coil</keyword>
<dbReference type="InterPro" id="IPR024271">
    <property type="entry name" value="DUF3782"/>
</dbReference>
<feature type="coiled-coil region" evidence="1">
    <location>
        <begin position="9"/>
        <end position="50"/>
    </location>
</feature>